<accession>A0ABQ6H3B0</accession>
<protein>
    <submittedName>
        <fullName evidence="5">DNA-binding response regulator</fullName>
    </submittedName>
</protein>
<proteinExistence type="predicted"/>
<organism evidence="5 6">
    <name type="scientific">Thalassotalea eurytherma</name>
    <dbReference type="NCBI Taxonomy" id="1144278"/>
    <lineage>
        <taxon>Bacteria</taxon>
        <taxon>Pseudomonadati</taxon>
        <taxon>Pseudomonadota</taxon>
        <taxon>Gammaproteobacteria</taxon>
        <taxon>Alteromonadales</taxon>
        <taxon>Colwelliaceae</taxon>
        <taxon>Thalassotalea</taxon>
    </lineage>
</organism>
<sequence length="272" mass="30855">MTQLKTIIVDDEPLALGLMKSKLKKFDSINIIAECKNGREAIAAILELEPDLVFLDIDMPKINGFDVIHKTQPELTPMVVFATAYEQYALDAFKVNAVDYILKPLDDELVARAIHRAEQRHQQHDKAQEKSNLISAIEAIRSHREHPKSLTAKDDKKIVVKDGDQITVLKQDDLKWVDAAGDYCCLHANGETHIKRTSLTELLEKLDPNNFKRVHRSTIINLNFISKVKSLPKGEFFVELGGQERVKVSRTYKTAIREFLELNPGKKDLTST</sequence>
<evidence type="ECO:0000313" key="5">
    <source>
        <dbReference type="EMBL" id="GLX82587.1"/>
    </source>
</evidence>
<dbReference type="GO" id="GO:0003677">
    <property type="term" value="F:DNA binding"/>
    <property type="evidence" value="ECO:0007669"/>
    <property type="project" value="UniProtKB-KW"/>
</dbReference>
<dbReference type="Pfam" id="PF00072">
    <property type="entry name" value="Response_reg"/>
    <property type="match status" value="1"/>
</dbReference>
<dbReference type="EMBL" id="BSSU01000010">
    <property type="protein sequence ID" value="GLX82587.1"/>
    <property type="molecule type" value="Genomic_DNA"/>
</dbReference>
<dbReference type="SMART" id="SM00448">
    <property type="entry name" value="REC"/>
    <property type="match status" value="1"/>
</dbReference>
<gene>
    <name evidence="5" type="ORF">theurythT_20390</name>
</gene>
<dbReference type="SUPFAM" id="SSF52172">
    <property type="entry name" value="CheY-like"/>
    <property type="match status" value="1"/>
</dbReference>
<dbReference type="InterPro" id="IPR046947">
    <property type="entry name" value="LytR-like"/>
</dbReference>
<evidence type="ECO:0000259" key="3">
    <source>
        <dbReference type="PROSITE" id="PS50110"/>
    </source>
</evidence>
<evidence type="ECO:0000313" key="6">
    <source>
        <dbReference type="Proteomes" id="UP001157133"/>
    </source>
</evidence>
<evidence type="ECO:0000256" key="1">
    <source>
        <dbReference type="ARBA" id="ARBA00023012"/>
    </source>
</evidence>
<keyword evidence="5" id="KW-0238">DNA-binding</keyword>
<feature type="domain" description="Response regulatory" evidence="3">
    <location>
        <begin position="5"/>
        <end position="118"/>
    </location>
</feature>
<dbReference type="PANTHER" id="PTHR37299:SF1">
    <property type="entry name" value="STAGE 0 SPORULATION PROTEIN A HOMOLOG"/>
    <property type="match status" value="1"/>
</dbReference>
<dbReference type="PROSITE" id="PS50110">
    <property type="entry name" value="RESPONSE_REGULATORY"/>
    <property type="match status" value="1"/>
</dbReference>
<dbReference type="InterPro" id="IPR001789">
    <property type="entry name" value="Sig_transdc_resp-reg_receiver"/>
</dbReference>
<evidence type="ECO:0000259" key="4">
    <source>
        <dbReference type="PROSITE" id="PS50930"/>
    </source>
</evidence>
<dbReference type="Pfam" id="PF04397">
    <property type="entry name" value="LytTR"/>
    <property type="match status" value="1"/>
</dbReference>
<dbReference type="InterPro" id="IPR007492">
    <property type="entry name" value="LytTR_DNA-bd_dom"/>
</dbReference>
<keyword evidence="1" id="KW-0902">Two-component regulatory system</keyword>
<comment type="caution">
    <text evidence="5">The sequence shown here is derived from an EMBL/GenBank/DDBJ whole genome shotgun (WGS) entry which is preliminary data.</text>
</comment>
<dbReference type="InterPro" id="IPR011006">
    <property type="entry name" value="CheY-like_superfamily"/>
</dbReference>
<evidence type="ECO:0000256" key="2">
    <source>
        <dbReference type="PROSITE-ProRule" id="PRU00169"/>
    </source>
</evidence>
<feature type="modified residue" description="4-aspartylphosphate" evidence="2">
    <location>
        <position position="56"/>
    </location>
</feature>
<dbReference type="PROSITE" id="PS50930">
    <property type="entry name" value="HTH_LYTTR"/>
    <property type="match status" value="1"/>
</dbReference>
<name>A0ABQ6H3B0_9GAMM</name>
<feature type="domain" description="HTH LytTR-type" evidence="4">
    <location>
        <begin position="158"/>
        <end position="262"/>
    </location>
</feature>
<keyword evidence="6" id="KW-1185">Reference proteome</keyword>
<dbReference type="RefSeq" id="WP_284207955.1">
    <property type="nucleotide sequence ID" value="NZ_BSSU01000010.1"/>
</dbReference>
<dbReference type="Gene3D" id="3.40.50.2300">
    <property type="match status" value="1"/>
</dbReference>
<reference evidence="5 6" key="1">
    <citation type="submission" date="2023-03" db="EMBL/GenBank/DDBJ databases">
        <title>Draft genome sequence of Thalassotalea eurytherma JCM 18482T.</title>
        <authorList>
            <person name="Sawabe T."/>
        </authorList>
    </citation>
    <scope>NUCLEOTIDE SEQUENCE [LARGE SCALE GENOMIC DNA]</scope>
    <source>
        <strain evidence="5 6">JCM 18482</strain>
    </source>
</reference>
<keyword evidence="2" id="KW-0597">Phosphoprotein</keyword>
<dbReference type="Proteomes" id="UP001157133">
    <property type="component" value="Unassembled WGS sequence"/>
</dbReference>
<dbReference type="SMART" id="SM00850">
    <property type="entry name" value="LytTR"/>
    <property type="match status" value="1"/>
</dbReference>
<dbReference type="PANTHER" id="PTHR37299">
    <property type="entry name" value="TRANSCRIPTIONAL REGULATOR-RELATED"/>
    <property type="match status" value="1"/>
</dbReference>
<dbReference type="Gene3D" id="2.40.50.1020">
    <property type="entry name" value="LytTr DNA-binding domain"/>
    <property type="match status" value="1"/>
</dbReference>